<dbReference type="RefSeq" id="WP_152351014.1">
    <property type="nucleotide sequence ID" value="NZ_WBSN01000020.1"/>
</dbReference>
<dbReference type="AlphaFoldDB" id="A0A7K3TKE8"/>
<dbReference type="Pfam" id="PF13439">
    <property type="entry name" value="Glyco_transf_4"/>
    <property type="match status" value="1"/>
</dbReference>
<keyword evidence="6" id="KW-1185">Reference proteome</keyword>
<dbReference type="PANTHER" id="PTHR12526:SF630">
    <property type="entry name" value="GLYCOSYLTRANSFERASE"/>
    <property type="match status" value="1"/>
</dbReference>
<evidence type="ECO:0000256" key="1">
    <source>
        <dbReference type="ARBA" id="ARBA00022676"/>
    </source>
</evidence>
<evidence type="ECO:0000256" key="2">
    <source>
        <dbReference type="ARBA" id="ARBA00022679"/>
    </source>
</evidence>
<keyword evidence="1" id="KW-0328">Glycosyltransferase</keyword>
<dbReference type="SUPFAM" id="SSF53756">
    <property type="entry name" value="UDP-Glycosyltransferase/glycogen phosphorylase"/>
    <property type="match status" value="1"/>
</dbReference>
<comment type="caution">
    <text evidence="5">The sequence shown here is derived from an EMBL/GenBank/DDBJ whole genome shotgun (WGS) entry which is preliminary data.</text>
</comment>
<accession>A0A7K3TKE8</accession>
<dbReference type="InterPro" id="IPR028098">
    <property type="entry name" value="Glyco_trans_4-like_N"/>
</dbReference>
<sequence>MNILNVVYSFQPGGVERLAIDVSNALVDTGNHAYLCIISEDYSEALLNQLNPEVKLFKLKKNKRNHKLGYIEQLISIIDHEHIDVVHVHQGNLMPFYAVIKLLRPHIRLYFTSHDTHIFSELNQTNQLLARLLCKKIIAISDAVVADIQACGVSQRKIVRIYNGTNFSRFSVQENHSTHESVPHIVNVARFFPAKKGQDLLIKAAAILKVQGRMFHITFAGGETADAPHAIADMQRLAKSSGVEDRIDFLGNVTDVPSLLRQSDVFCLPSRYEGFGISAVEAMGMGLPCVVSDVEGLNEVINDPRLGELFSAGDAADLAYKLDSVLDQLDTYDPTFISGDAKARFSIEHMVDRLLTIYREGM</sequence>
<dbReference type="Proteomes" id="UP000469763">
    <property type="component" value="Unassembled WGS sequence"/>
</dbReference>
<proteinExistence type="predicted"/>
<dbReference type="CDD" id="cd03801">
    <property type="entry name" value="GT4_PimA-like"/>
    <property type="match status" value="1"/>
</dbReference>
<evidence type="ECO:0000259" key="3">
    <source>
        <dbReference type="Pfam" id="PF00534"/>
    </source>
</evidence>
<reference evidence="5 6" key="1">
    <citation type="submission" date="2019-10" db="EMBL/GenBank/DDBJ databases">
        <title>Bifidobacterium from non-human primates.</title>
        <authorList>
            <person name="Modesto M."/>
        </authorList>
    </citation>
    <scope>NUCLEOTIDE SEQUENCE [LARGE SCALE GENOMIC DNA]</scope>
    <source>
        <strain evidence="5 6">TREC</strain>
    </source>
</reference>
<evidence type="ECO:0000313" key="5">
    <source>
        <dbReference type="EMBL" id="NEG78733.1"/>
    </source>
</evidence>
<dbReference type="PANTHER" id="PTHR12526">
    <property type="entry name" value="GLYCOSYLTRANSFERASE"/>
    <property type="match status" value="1"/>
</dbReference>
<keyword evidence="2 5" id="KW-0808">Transferase</keyword>
<feature type="domain" description="Glycosyltransferase subfamily 4-like N-terminal" evidence="4">
    <location>
        <begin position="12"/>
        <end position="168"/>
    </location>
</feature>
<dbReference type="Pfam" id="PF00534">
    <property type="entry name" value="Glycos_transf_1"/>
    <property type="match status" value="1"/>
</dbReference>
<dbReference type="Gene3D" id="3.40.50.2000">
    <property type="entry name" value="Glycogen Phosphorylase B"/>
    <property type="match status" value="2"/>
</dbReference>
<feature type="domain" description="Glycosyl transferase family 1" evidence="3">
    <location>
        <begin position="179"/>
        <end position="328"/>
    </location>
</feature>
<dbReference type="InterPro" id="IPR001296">
    <property type="entry name" value="Glyco_trans_1"/>
</dbReference>
<name>A0A7K3TKE8_9BIFI</name>
<protein>
    <submittedName>
        <fullName evidence="5">Glycosyltransferase</fullName>
    </submittedName>
</protein>
<evidence type="ECO:0000313" key="6">
    <source>
        <dbReference type="Proteomes" id="UP000469763"/>
    </source>
</evidence>
<dbReference type="EMBL" id="WHZY01000009">
    <property type="protein sequence ID" value="NEG78733.1"/>
    <property type="molecule type" value="Genomic_DNA"/>
</dbReference>
<gene>
    <name evidence="5" type="ORF">GFD22_07090</name>
</gene>
<evidence type="ECO:0000259" key="4">
    <source>
        <dbReference type="Pfam" id="PF13439"/>
    </source>
</evidence>
<dbReference type="GO" id="GO:0016757">
    <property type="term" value="F:glycosyltransferase activity"/>
    <property type="evidence" value="ECO:0007669"/>
    <property type="project" value="UniProtKB-KW"/>
</dbReference>
<dbReference type="OrthoDB" id="9790710at2"/>
<organism evidence="5 6">
    <name type="scientific">Bifidobacterium avesanii</name>
    <dbReference type="NCBI Taxonomy" id="1798157"/>
    <lineage>
        <taxon>Bacteria</taxon>
        <taxon>Bacillati</taxon>
        <taxon>Actinomycetota</taxon>
        <taxon>Actinomycetes</taxon>
        <taxon>Bifidobacteriales</taxon>
        <taxon>Bifidobacteriaceae</taxon>
        <taxon>Bifidobacterium</taxon>
    </lineage>
</organism>